<keyword evidence="2" id="KW-0547">Nucleotide-binding</keyword>
<dbReference type="GO" id="GO:0005525">
    <property type="term" value="F:GTP binding"/>
    <property type="evidence" value="ECO:0007669"/>
    <property type="project" value="UniProtKB-KW"/>
</dbReference>
<dbReference type="GO" id="GO:0003924">
    <property type="term" value="F:GTPase activity"/>
    <property type="evidence" value="ECO:0007669"/>
    <property type="project" value="InterPro"/>
</dbReference>
<dbReference type="GO" id="GO:0005886">
    <property type="term" value="C:plasma membrane"/>
    <property type="evidence" value="ECO:0007669"/>
    <property type="project" value="UniProtKB-SubCell"/>
</dbReference>
<dbReference type="Proteomes" id="UP000015241">
    <property type="component" value="Unassembled WGS sequence"/>
</dbReference>
<dbReference type="InterPro" id="IPR020849">
    <property type="entry name" value="Small_GTPase_Ras-type"/>
</dbReference>
<gene>
    <name evidence="5" type="ORF">FOMPIDRAFT_91204</name>
</gene>
<protein>
    <submittedName>
        <fullName evidence="5">Uncharacterized protein</fullName>
    </submittedName>
</protein>
<evidence type="ECO:0000256" key="3">
    <source>
        <dbReference type="ARBA" id="ARBA00023134"/>
    </source>
</evidence>
<dbReference type="AlphaFoldDB" id="S8EL07"/>
<evidence type="ECO:0000256" key="4">
    <source>
        <dbReference type="SAM" id="SignalP"/>
    </source>
</evidence>
<dbReference type="Gene3D" id="3.40.50.300">
    <property type="entry name" value="P-loop containing nucleotide triphosphate hydrolases"/>
    <property type="match status" value="1"/>
</dbReference>
<feature type="chain" id="PRO_5004563139" evidence="4">
    <location>
        <begin position="17"/>
        <end position="316"/>
    </location>
</feature>
<evidence type="ECO:0000256" key="1">
    <source>
        <dbReference type="ARBA" id="ARBA00004342"/>
    </source>
</evidence>
<dbReference type="STRING" id="743788.S8EL07"/>
<dbReference type="Pfam" id="PF00071">
    <property type="entry name" value="Ras"/>
    <property type="match status" value="2"/>
</dbReference>
<comment type="subcellular location">
    <subcellularLocation>
        <location evidence="1">Cell membrane</location>
        <topology evidence="1">Lipid-anchor</topology>
        <orientation evidence="1">Cytoplasmic side</orientation>
    </subcellularLocation>
</comment>
<dbReference type="eggNOG" id="KOG0395">
    <property type="taxonomic scope" value="Eukaryota"/>
</dbReference>
<feature type="signal peptide" evidence="4">
    <location>
        <begin position="1"/>
        <end position="16"/>
    </location>
</feature>
<evidence type="ECO:0000256" key="2">
    <source>
        <dbReference type="ARBA" id="ARBA00022741"/>
    </source>
</evidence>
<evidence type="ECO:0000313" key="5">
    <source>
        <dbReference type="EMBL" id="EPT04883.1"/>
    </source>
</evidence>
<dbReference type="InterPro" id="IPR001806">
    <property type="entry name" value="Small_GTPase"/>
</dbReference>
<keyword evidence="4" id="KW-0732">Signal</keyword>
<dbReference type="SUPFAM" id="SSF52540">
    <property type="entry name" value="P-loop containing nucleoside triphosphate hydrolases"/>
    <property type="match status" value="1"/>
</dbReference>
<keyword evidence="6" id="KW-1185">Reference proteome</keyword>
<dbReference type="InterPro" id="IPR027417">
    <property type="entry name" value="P-loop_NTPase"/>
</dbReference>
<dbReference type="EMBL" id="KE504125">
    <property type="protein sequence ID" value="EPT04883.1"/>
    <property type="molecule type" value="Genomic_DNA"/>
</dbReference>
<keyword evidence="3" id="KW-0342">GTP-binding</keyword>
<proteinExistence type="predicted"/>
<dbReference type="PANTHER" id="PTHR24070">
    <property type="entry name" value="RAS, DI-RAS, AND RHEB FAMILY MEMBERS OF SMALL GTPASE SUPERFAMILY"/>
    <property type="match status" value="1"/>
</dbReference>
<dbReference type="SMART" id="SM00175">
    <property type="entry name" value="RAB"/>
    <property type="match status" value="1"/>
</dbReference>
<evidence type="ECO:0000313" key="6">
    <source>
        <dbReference type="Proteomes" id="UP000015241"/>
    </source>
</evidence>
<reference evidence="5 6" key="1">
    <citation type="journal article" date="2012" name="Science">
        <title>The Paleozoic origin of enzymatic lignin decomposition reconstructed from 31 fungal genomes.</title>
        <authorList>
            <person name="Floudas D."/>
            <person name="Binder M."/>
            <person name="Riley R."/>
            <person name="Barry K."/>
            <person name="Blanchette R.A."/>
            <person name="Henrissat B."/>
            <person name="Martinez A.T."/>
            <person name="Otillar R."/>
            <person name="Spatafora J.W."/>
            <person name="Yadav J.S."/>
            <person name="Aerts A."/>
            <person name="Benoit I."/>
            <person name="Boyd A."/>
            <person name="Carlson A."/>
            <person name="Copeland A."/>
            <person name="Coutinho P.M."/>
            <person name="de Vries R.P."/>
            <person name="Ferreira P."/>
            <person name="Findley K."/>
            <person name="Foster B."/>
            <person name="Gaskell J."/>
            <person name="Glotzer D."/>
            <person name="Gorecki P."/>
            <person name="Heitman J."/>
            <person name="Hesse C."/>
            <person name="Hori C."/>
            <person name="Igarashi K."/>
            <person name="Jurgens J.A."/>
            <person name="Kallen N."/>
            <person name="Kersten P."/>
            <person name="Kohler A."/>
            <person name="Kuees U."/>
            <person name="Kumar T.K.A."/>
            <person name="Kuo A."/>
            <person name="LaButti K."/>
            <person name="Larrondo L.F."/>
            <person name="Lindquist E."/>
            <person name="Ling A."/>
            <person name="Lombard V."/>
            <person name="Lucas S."/>
            <person name="Lundell T."/>
            <person name="Martin R."/>
            <person name="McLaughlin D.J."/>
            <person name="Morgenstern I."/>
            <person name="Morin E."/>
            <person name="Murat C."/>
            <person name="Nagy L.G."/>
            <person name="Nolan M."/>
            <person name="Ohm R.A."/>
            <person name="Patyshakuliyeva A."/>
            <person name="Rokas A."/>
            <person name="Ruiz-Duenas F.J."/>
            <person name="Sabat G."/>
            <person name="Salamov A."/>
            <person name="Samejima M."/>
            <person name="Schmutz J."/>
            <person name="Slot J.C."/>
            <person name="St John F."/>
            <person name="Stenlid J."/>
            <person name="Sun H."/>
            <person name="Sun S."/>
            <person name="Syed K."/>
            <person name="Tsang A."/>
            <person name="Wiebenga A."/>
            <person name="Young D."/>
            <person name="Pisabarro A."/>
            <person name="Eastwood D.C."/>
            <person name="Martin F."/>
            <person name="Cullen D."/>
            <person name="Grigoriev I.V."/>
            <person name="Hibbett D.S."/>
        </authorList>
    </citation>
    <scope>NUCLEOTIDE SEQUENCE</scope>
    <source>
        <strain evidence="6">FP-58527</strain>
    </source>
</reference>
<dbReference type="PROSITE" id="PS51419">
    <property type="entry name" value="RAB"/>
    <property type="match status" value="1"/>
</dbReference>
<dbReference type="HOGENOM" id="CLU_880100_0_0_1"/>
<organism evidence="5 6">
    <name type="scientific">Fomitopsis schrenkii</name>
    <name type="common">Brown rot fungus</name>
    <dbReference type="NCBI Taxonomy" id="2126942"/>
    <lineage>
        <taxon>Eukaryota</taxon>
        <taxon>Fungi</taxon>
        <taxon>Dikarya</taxon>
        <taxon>Basidiomycota</taxon>
        <taxon>Agaricomycotina</taxon>
        <taxon>Agaricomycetes</taxon>
        <taxon>Polyporales</taxon>
        <taxon>Fomitopsis</taxon>
    </lineage>
</organism>
<dbReference type="GO" id="GO:0007165">
    <property type="term" value="P:signal transduction"/>
    <property type="evidence" value="ECO:0007669"/>
    <property type="project" value="InterPro"/>
</dbReference>
<sequence length="316" mass="34729">MTLICLIAPAVRVTLALLGRPKADAVTGLRTKLYEVKDFQITPTHLPDDPNDVPPHKPLVTGVLYFAALTDRIYAVGMIVDDSQYNRLSDIVRSWRVKTIVNEVPRADFGEGWGVGKTSLISRFCHGAFSDSYLPTIQDVFTHTIKINRIDVQVEFVDISGVDDVGRLDHAQIMSADAYLLVFEYNQSIHPQMTLLNGLGSNSLTNAGSLQVVANIREYITAVRGVKGDAVIGFAANKSDDTRNREIPSETVESWAASLKKPVREISAKRSWGVHALFADLAQVMATCIPPSPSTVLSCYTIAGDEEKQQWCCHIA</sequence>
<accession>S8EL07</accession>
<dbReference type="InParanoid" id="S8EL07"/>
<dbReference type="SMART" id="SM00173">
    <property type="entry name" value="RAS"/>
    <property type="match status" value="1"/>
</dbReference>
<name>S8EL07_FOMSC</name>
<dbReference type="OrthoDB" id="265044at2759"/>